<dbReference type="EMBL" id="DUZY01000002">
    <property type="protein sequence ID" value="DAD30195.1"/>
    <property type="molecule type" value="Genomic_DNA"/>
</dbReference>
<reference evidence="2 3" key="1">
    <citation type="journal article" date="2020" name="Mol. Biol. Evol.">
        <title>Distinct Expression and Methylation Patterns for Genes with Different Fates following a Single Whole-Genome Duplication in Flowering Plants.</title>
        <authorList>
            <person name="Shi T."/>
            <person name="Rahmani R.S."/>
            <person name="Gugger P.F."/>
            <person name="Wang M."/>
            <person name="Li H."/>
            <person name="Zhang Y."/>
            <person name="Li Z."/>
            <person name="Wang Q."/>
            <person name="Van de Peer Y."/>
            <person name="Marchal K."/>
            <person name="Chen J."/>
        </authorList>
    </citation>
    <scope>NUCLEOTIDE SEQUENCE [LARGE SCALE GENOMIC DNA]</scope>
    <source>
        <tissue evidence="2">Leaf</tissue>
    </source>
</reference>
<keyword evidence="3" id="KW-1185">Reference proteome</keyword>
<evidence type="ECO:0000313" key="2">
    <source>
        <dbReference type="EMBL" id="DAD30195.1"/>
    </source>
</evidence>
<accession>A0A822YGS6</accession>
<comment type="caution">
    <text evidence="2">The sequence shown here is derived from an EMBL/GenBank/DDBJ whole genome shotgun (WGS) entry which is preliminary data.</text>
</comment>
<protein>
    <submittedName>
        <fullName evidence="2">Uncharacterized protein</fullName>
    </submittedName>
</protein>
<evidence type="ECO:0000256" key="1">
    <source>
        <dbReference type="SAM" id="MobiDB-lite"/>
    </source>
</evidence>
<organism evidence="2 3">
    <name type="scientific">Nelumbo nucifera</name>
    <name type="common">Sacred lotus</name>
    <dbReference type="NCBI Taxonomy" id="4432"/>
    <lineage>
        <taxon>Eukaryota</taxon>
        <taxon>Viridiplantae</taxon>
        <taxon>Streptophyta</taxon>
        <taxon>Embryophyta</taxon>
        <taxon>Tracheophyta</taxon>
        <taxon>Spermatophyta</taxon>
        <taxon>Magnoliopsida</taxon>
        <taxon>Proteales</taxon>
        <taxon>Nelumbonaceae</taxon>
        <taxon>Nelumbo</taxon>
    </lineage>
</organism>
<feature type="region of interest" description="Disordered" evidence="1">
    <location>
        <begin position="1"/>
        <end position="21"/>
    </location>
</feature>
<gene>
    <name evidence="2" type="ORF">HUJ06_031663</name>
</gene>
<evidence type="ECO:0000313" key="3">
    <source>
        <dbReference type="Proteomes" id="UP000607653"/>
    </source>
</evidence>
<sequence>MVMNSIQLRKKRQKEKEKIVQ</sequence>
<dbReference type="Proteomes" id="UP000607653">
    <property type="component" value="Unassembled WGS sequence"/>
</dbReference>
<proteinExistence type="predicted"/>
<dbReference type="AlphaFoldDB" id="A0A822YGS6"/>
<name>A0A822YGS6_NELNU</name>